<sequence>MFLSFFDAFGQKISTSPTRLNYKVSPGGSSTGLITVTNNAERRQTFTVDFGDFDASRAGKSKFLSKGEMARSCADWLSATPALFELDPGESQQIRVVMDVPQDSTALMARWAVAYIRLSEERQGQQETGDGLIVNLNQAYRFGVYVFQTPPNAVYAKGELIDFKQDEDQLILRLRNVGETFLKCNSYAEFTNLQTGEISRLKPRNFTVLPASNRDVTFLIPKDYPPGKYSVLGVLDYGNRDEVAAAEIEIEIKEKSKE</sequence>
<dbReference type="SUPFAM" id="SSF49354">
    <property type="entry name" value="PapD-like"/>
    <property type="match status" value="1"/>
</dbReference>
<dbReference type="STRING" id="333140.AWW68_00590"/>
<evidence type="ECO:0000313" key="2">
    <source>
        <dbReference type="Proteomes" id="UP000075606"/>
    </source>
</evidence>
<name>A0A150XF21_9BACT</name>
<keyword evidence="2" id="KW-1185">Reference proteome</keyword>
<gene>
    <name evidence="1" type="ORF">AWW68_00590</name>
</gene>
<reference evidence="1 2" key="1">
    <citation type="submission" date="2016-01" db="EMBL/GenBank/DDBJ databases">
        <title>Genome sequencing of Roseivirga spongicola UST030701-084.</title>
        <authorList>
            <person name="Selvaratnam C."/>
            <person name="Thevarajoo S."/>
            <person name="Goh K.M."/>
            <person name="Ee R."/>
            <person name="Chan K.-G."/>
            <person name="Chong C.S."/>
        </authorList>
    </citation>
    <scope>NUCLEOTIDE SEQUENCE [LARGE SCALE GENOMIC DNA]</scope>
    <source>
        <strain evidence="1 2">UST030701-084</strain>
    </source>
</reference>
<comment type="caution">
    <text evidence="1">The sequence shown here is derived from an EMBL/GenBank/DDBJ whole genome shotgun (WGS) entry which is preliminary data.</text>
</comment>
<dbReference type="Proteomes" id="UP000075606">
    <property type="component" value="Unassembled WGS sequence"/>
</dbReference>
<dbReference type="InterPro" id="IPR008962">
    <property type="entry name" value="PapD-like_sf"/>
</dbReference>
<accession>A0A150XF21</accession>
<dbReference type="EMBL" id="LRPC01000001">
    <property type="protein sequence ID" value="KYG77300.1"/>
    <property type="molecule type" value="Genomic_DNA"/>
</dbReference>
<dbReference type="AlphaFoldDB" id="A0A150XF21"/>
<proteinExistence type="predicted"/>
<evidence type="ECO:0000313" key="1">
    <source>
        <dbReference type="EMBL" id="KYG77300.1"/>
    </source>
</evidence>
<protein>
    <submittedName>
        <fullName evidence="1">Uncharacterized protein</fullName>
    </submittedName>
</protein>
<organism evidence="1 2">
    <name type="scientific">Roseivirga spongicola</name>
    <dbReference type="NCBI Taxonomy" id="333140"/>
    <lineage>
        <taxon>Bacteria</taxon>
        <taxon>Pseudomonadati</taxon>
        <taxon>Bacteroidota</taxon>
        <taxon>Cytophagia</taxon>
        <taxon>Cytophagales</taxon>
        <taxon>Roseivirgaceae</taxon>
        <taxon>Roseivirga</taxon>
    </lineage>
</organism>